<comment type="similarity">
    <text evidence="2">Belongs to the complex I NDUFC2 subunit family.</text>
</comment>
<dbReference type="PIRSF" id="PIRSF017834">
    <property type="entry name" value="NADH-UbQ_OxRdtase_b14.5b"/>
    <property type="match status" value="1"/>
</dbReference>
<dbReference type="EMBL" id="KK120117">
    <property type="protein sequence ID" value="KFM77555.1"/>
    <property type="molecule type" value="Genomic_DNA"/>
</dbReference>
<evidence type="ECO:0000256" key="10">
    <source>
        <dbReference type="ARBA" id="ARBA00023136"/>
    </source>
</evidence>
<keyword evidence="9" id="KW-0496">Mitochondrion</keyword>
<evidence type="ECO:0000256" key="3">
    <source>
        <dbReference type="ARBA" id="ARBA00022448"/>
    </source>
</evidence>
<keyword evidence="3" id="KW-0813">Transport</keyword>
<dbReference type="Pfam" id="PF06374">
    <property type="entry name" value="NDUF_C2"/>
    <property type="match status" value="1"/>
</dbReference>
<feature type="transmembrane region" description="Helical" evidence="11">
    <location>
        <begin position="12"/>
        <end position="29"/>
    </location>
</feature>
<keyword evidence="7" id="KW-0249">Electron transport</keyword>
<organism evidence="12 13">
    <name type="scientific">Stegodyphus mimosarum</name>
    <name type="common">African social velvet spider</name>
    <dbReference type="NCBI Taxonomy" id="407821"/>
    <lineage>
        <taxon>Eukaryota</taxon>
        <taxon>Metazoa</taxon>
        <taxon>Ecdysozoa</taxon>
        <taxon>Arthropoda</taxon>
        <taxon>Chelicerata</taxon>
        <taxon>Arachnida</taxon>
        <taxon>Araneae</taxon>
        <taxon>Araneomorphae</taxon>
        <taxon>Entelegynae</taxon>
        <taxon>Eresoidea</taxon>
        <taxon>Eresidae</taxon>
        <taxon>Stegodyphus</taxon>
    </lineage>
</organism>
<evidence type="ECO:0000313" key="12">
    <source>
        <dbReference type="EMBL" id="KFM77555.1"/>
    </source>
</evidence>
<comment type="subcellular location">
    <subcellularLocation>
        <location evidence="1">Mitochondrion inner membrane</location>
        <topology evidence="1">Single-pass membrane protein</topology>
        <orientation evidence="1">Matrix side</orientation>
    </subcellularLocation>
</comment>
<feature type="transmembrane region" description="Helical" evidence="11">
    <location>
        <begin position="41"/>
        <end position="58"/>
    </location>
</feature>
<dbReference type="GO" id="GO:0006120">
    <property type="term" value="P:mitochondrial electron transport, NADH to ubiquinone"/>
    <property type="evidence" value="ECO:0007669"/>
    <property type="project" value="InterPro"/>
</dbReference>
<proteinExistence type="inferred from homology"/>
<keyword evidence="5 11" id="KW-0812">Transmembrane</keyword>
<dbReference type="Proteomes" id="UP000054359">
    <property type="component" value="Unassembled WGS sequence"/>
</dbReference>
<evidence type="ECO:0000256" key="4">
    <source>
        <dbReference type="ARBA" id="ARBA00022660"/>
    </source>
</evidence>
<evidence type="ECO:0000256" key="9">
    <source>
        <dbReference type="ARBA" id="ARBA00023128"/>
    </source>
</evidence>
<keyword evidence="4" id="KW-0679">Respiratory chain</keyword>
<evidence type="ECO:0000256" key="1">
    <source>
        <dbReference type="ARBA" id="ARBA00004298"/>
    </source>
</evidence>
<protein>
    <submittedName>
        <fullName evidence="12">NADH dehydrogenase [ubiquinone] 1 subunit C2</fullName>
    </submittedName>
</protein>
<evidence type="ECO:0000256" key="8">
    <source>
        <dbReference type="ARBA" id="ARBA00022989"/>
    </source>
</evidence>
<accession>A0A087UJL6</accession>
<feature type="non-terminal residue" evidence="12">
    <location>
        <position position="102"/>
    </location>
</feature>
<dbReference type="InterPro" id="IPR009423">
    <property type="entry name" value="NDUC2"/>
</dbReference>
<dbReference type="AlphaFoldDB" id="A0A087UJL6"/>
<keyword evidence="10 11" id="KW-0472">Membrane</keyword>
<evidence type="ECO:0000256" key="6">
    <source>
        <dbReference type="ARBA" id="ARBA00022792"/>
    </source>
</evidence>
<dbReference type="PANTHER" id="PTHR13099">
    <property type="entry name" value="NADH-UBIQUINONE OXIDOREDUCTASE SUBUNIT B14.5B"/>
    <property type="match status" value="1"/>
</dbReference>
<sequence length="102" mass="12285">MPPPKESIFAKVYYPVGFALTGISFPIVQNYYLRRPYYTGIHRHIALGLIGAVFGYYADRLLDRKWMERDAVIRHYVELHPEDFVQNKRKYKEIFDEWFPVR</sequence>
<evidence type="ECO:0000256" key="5">
    <source>
        <dbReference type="ARBA" id="ARBA00022692"/>
    </source>
</evidence>
<name>A0A087UJL6_STEMI</name>
<gene>
    <name evidence="12" type="ORF">X975_10640</name>
</gene>
<dbReference type="OrthoDB" id="6329847at2759"/>
<keyword evidence="6" id="KW-0999">Mitochondrion inner membrane</keyword>
<evidence type="ECO:0000256" key="2">
    <source>
        <dbReference type="ARBA" id="ARBA00008674"/>
    </source>
</evidence>
<dbReference type="GO" id="GO:0005743">
    <property type="term" value="C:mitochondrial inner membrane"/>
    <property type="evidence" value="ECO:0007669"/>
    <property type="project" value="UniProtKB-SubCell"/>
</dbReference>
<keyword evidence="13" id="KW-1185">Reference proteome</keyword>
<keyword evidence="8 11" id="KW-1133">Transmembrane helix</keyword>
<evidence type="ECO:0000313" key="13">
    <source>
        <dbReference type="Proteomes" id="UP000054359"/>
    </source>
</evidence>
<evidence type="ECO:0000256" key="7">
    <source>
        <dbReference type="ARBA" id="ARBA00022982"/>
    </source>
</evidence>
<keyword evidence="12" id="KW-0830">Ubiquinone</keyword>
<dbReference type="OMA" id="KEPRKMR"/>
<dbReference type="PANTHER" id="PTHR13099:SF0">
    <property type="entry name" value="NADH DEHYDROGENASE [UBIQUINONE] 1 SUBUNIT C2-RELATED"/>
    <property type="match status" value="1"/>
</dbReference>
<dbReference type="STRING" id="407821.A0A087UJL6"/>
<evidence type="ECO:0000256" key="11">
    <source>
        <dbReference type="SAM" id="Phobius"/>
    </source>
</evidence>
<reference evidence="12 13" key="1">
    <citation type="submission" date="2013-11" db="EMBL/GenBank/DDBJ databases">
        <title>Genome sequencing of Stegodyphus mimosarum.</title>
        <authorList>
            <person name="Bechsgaard J."/>
        </authorList>
    </citation>
    <scope>NUCLEOTIDE SEQUENCE [LARGE SCALE GENOMIC DNA]</scope>
</reference>